<evidence type="ECO:0000259" key="9">
    <source>
        <dbReference type="PROSITE" id="PS50873"/>
    </source>
</evidence>
<protein>
    <recommendedName>
        <fullName evidence="7">Peroxidase</fullName>
        <ecNumber evidence="7">1.11.1.-</ecNumber>
    </recommendedName>
</protein>
<dbReference type="SUPFAM" id="SSF48113">
    <property type="entry name" value="Heme-dependent peroxidases"/>
    <property type="match status" value="1"/>
</dbReference>
<dbReference type="InterPro" id="IPR002016">
    <property type="entry name" value="Haem_peroxidase"/>
</dbReference>
<dbReference type="PROSITE" id="PS50873">
    <property type="entry name" value="PEROXIDASE_4"/>
    <property type="match status" value="1"/>
</dbReference>
<dbReference type="Gene3D" id="1.10.420.10">
    <property type="entry name" value="Peroxidase, domain 2"/>
    <property type="match status" value="1"/>
</dbReference>
<dbReference type="EMBL" id="KL142404">
    <property type="protein sequence ID" value="KDR69064.1"/>
    <property type="molecule type" value="Genomic_DNA"/>
</dbReference>
<keyword evidence="1 7" id="KW-0575">Peroxidase</keyword>
<dbReference type="EC" id="1.11.1.-" evidence="7"/>
<evidence type="ECO:0000256" key="3">
    <source>
        <dbReference type="ARBA" id="ARBA00022723"/>
    </source>
</evidence>
<feature type="chain" id="PRO_5006985805" description="Peroxidase" evidence="7">
    <location>
        <begin position="19"/>
        <end position="369"/>
    </location>
</feature>
<evidence type="ECO:0000256" key="8">
    <source>
        <dbReference type="SAM" id="MobiDB-lite"/>
    </source>
</evidence>
<evidence type="ECO:0000256" key="6">
    <source>
        <dbReference type="RuleBase" id="RU004241"/>
    </source>
</evidence>
<feature type="domain" description="Plant heme peroxidase family profile" evidence="9">
    <location>
        <begin position="116"/>
        <end position="271"/>
    </location>
</feature>
<evidence type="ECO:0000313" key="11">
    <source>
        <dbReference type="Proteomes" id="UP000027222"/>
    </source>
</evidence>
<proteinExistence type="inferred from homology"/>
<dbReference type="GO" id="GO:0000302">
    <property type="term" value="P:response to reactive oxygen species"/>
    <property type="evidence" value="ECO:0007669"/>
    <property type="project" value="TreeGrafter"/>
</dbReference>
<dbReference type="PANTHER" id="PTHR31356">
    <property type="entry name" value="THYLAKOID LUMENAL 29 KDA PROTEIN, CHLOROPLASTIC-RELATED"/>
    <property type="match status" value="1"/>
</dbReference>
<evidence type="ECO:0000313" key="10">
    <source>
        <dbReference type="EMBL" id="KDR69064.1"/>
    </source>
</evidence>
<keyword evidence="11" id="KW-1185">Reference proteome</keyword>
<dbReference type="InterPro" id="IPR010255">
    <property type="entry name" value="Haem_peroxidase_sf"/>
</dbReference>
<reference evidence="11" key="1">
    <citation type="journal article" date="2014" name="Proc. Natl. Acad. Sci. U.S.A.">
        <title>Extensive sampling of basidiomycete genomes demonstrates inadequacy of the white-rot/brown-rot paradigm for wood decay fungi.</title>
        <authorList>
            <person name="Riley R."/>
            <person name="Salamov A.A."/>
            <person name="Brown D.W."/>
            <person name="Nagy L.G."/>
            <person name="Floudas D."/>
            <person name="Held B.W."/>
            <person name="Levasseur A."/>
            <person name="Lombard V."/>
            <person name="Morin E."/>
            <person name="Otillar R."/>
            <person name="Lindquist E.A."/>
            <person name="Sun H."/>
            <person name="LaButti K.M."/>
            <person name="Schmutz J."/>
            <person name="Jabbour D."/>
            <person name="Luo H."/>
            <person name="Baker S.E."/>
            <person name="Pisabarro A.G."/>
            <person name="Walton J.D."/>
            <person name="Blanchette R.A."/>
            <person name="Henrissat B."/>
            <person name="Martin F."/>
            <person name="Cullen D."/>
            <person name="Hibbett D.S."/>
            <person name="Grigoriev I.V."/>
        </authorList>
    </citation>
    <scope>NUCLEOTIDE SEQUENCE [LARGE SCALE GENOMIC DNA]</scope>
    <source>
        <strain evidence="11">CBS 339.88</strain>
    </source>
</reference>
<dbReference type="AlphaFoldDB" id="A0A067SMZ7"/>
<dbReference type="GO" id="GO:0004601">
    <property type="term" value="F:peroxidase activity"/>
    <property type="evidence" value="ECO:0007669"/>
    <property type="project" value="UniProtKB-KW"/>
</dbReference>
<dbReference type="GO" id="GO:0042744">
    <property type="term" value="P:hydrogen peroxide catabolic process"/>
    <property type="evidence" value="ECO:0007669"/>
    <property type="project" value="TreeGrafter"/>
</dbReference>
<keyword evidence="3" id="KW-0479">Metal-binding</keyword>
<comment type="similarity">
    <text evidence="6">Belongs to the peroxidase family.</text>
</comment>
<dbReference type="OrthoDB" id="2144714at2759"/>
<gene>
    <name evidence="10" type="ORF">GALMADRAFT_230872</name>
</gene>
<evidence type="ECO:0000256" key="4">
    <source>
        <dbReference type="ARBA" id="ARBA00023002"/>
    </source>
</evidence>
<organism evidence="10 11">
    <name type="scientific">Galerina marginata (strain CBS 339.88)</name>
    <dbReference type="NCBI Taxonomy" id="685588"/>
    <lineage>
        <taxon>Eukaryota</taxon>
        <taxon>Fungi</taxon>
        <taxon>Dikarya</taxon>
        <taxon>Basidiomycota</taxon>
        <taxon>Agaricomycotina</taxon>
        <taxon>Agaricomycetes</taxon>
        <taxon>Agaricomycetidae</taxon>
        <taxon>Agaricales</taxon>
        <taxon>Agaricineae</taxon>
        <taxon>Strophariaceae</taxon>
        <taxon>Galerina</taxon>
    </lineage>
</organism>
<evidence type="ECO:0000256" key="7">
    <source>
        <dbReference type="RuleBase" id="RU363051"/>
    </source>
</evidence>
<feature type="region of interest" description="Disordered" evidence="8">
    <location>
        <begin position="142"/>
        <end position="162"/>
    </location>
</feature>
<dbReference type="Gene3D" id="1.10.520.10">
    <property type="match status" value="1"/>
</dbReference>
<sequence length="369" mass="40412">MVLSSFVVVLSILTTISAYTWPSPQYDALEKFLYEGIDNNGRGIASLTSGCAKRVQSTFAAEWLRVAYHDMATHNVTDGTGGLDASIFRELTRPENVGAGMKDTMIDFQYSASKYISLSDIIAMGAVWGVASCNGPSLPYRGGRRDATGPGREGVPRPQQDLASHTETFRLQGFTPTEMISLIACGHTLGGVRSGDFPNLVDAKTGFEISTFDTTDAFDTAVVSEYLDSSTKNPLIRTANTTLASDLRIFSSDGDVTMNSLNSKSAYFQTCRTLLTRMLDTVPSNVTLTDEIKLLPAKVTNAQITVNNSQLLFYTTLRLSQRVNVSTPSNRQVTCGCVGHCFAWQIRDLIRIFFESPLVHILYQENDRG</sequence>
<keyword evidence="5" id="KW-0408">Iron</keyword>
<keyword evidence="7" id="KW-0732">Signal</keyword>
<dbReference type="InterPro" id="IPR044831">
    <property type="entry name" value="Ccp1-like"/>
</dbReference>
<dbReference type="Pfam" id="PF00141">
    <property type="entry name" value="peroxidase"/>
    <property type="match status" value="1"/>
</dbReference>
<dbReference type="PANTHER" id="PTHR31356:SF53">
    <property type="entry name" value="HEME PEROXIDASE"/>
    <property type="match status" value="1"/>
</dbReference>
<keyword evidence="4 7" id="KW-0560">Oxidoreductase</keyword>
<evidence type="ECO:0000256" key="1">
    <source>
        <dbReference type="ARBA" id="ARBA00022559"/>
    </source>
</evidence>
<accession>A0A067SMZ7</accession>
<dbReference type="GO" id="GO:0020037">
    <property type="term" value="F:heme binding"/>
    <property type="evidence" value="ECO:0007669"/>
    <property type="project" value="UniProtKB-UniRule"/>
</dbReference>
<dbReference type="STRING" id="685588.A0A067SMZ7"/>
<keyword evidence="2" id="KW-0349">Heme</keyword>
<name>A0A067SMZ7_GALM3</name>
<evidence type="ECO:0000256" key="5">
    <source>
        <dbReference type="ARBA" id="ARBA00023004"/>
    </source>
</evidence>
<dbReference type="GO" id="GO:0034599">
    <property type="term" value="P:cellular response to oxidative stress"/>
    <property type="evidence" value="ECO:0007669"/>
    <property type="project" value="InterPro"/>
</dbReference>
<dbReference type="GO" id="GO:0046872">
    <property type="term" value="F:metal ion binding"/>
    <property type="evidence" value="ECO:0007669"/>
    <property type="project" value="UniProtKB-UniRule"/>
</dbReference>
<feature type="signal peptide" evidence="7">
    <location>
        <begin position="1"/>
        <end position="18"/>
    </location>
</feature>
<dbReference type="Proteomes" id="UP000027222">
    <property type="component" value="Unassembled WGS sequence"/>
</dbReference>
<dbReference type="HOGENOM" id="CLU_004824_0_0_1"/>
<evidence type="ECO:0000256" key="2">
    <source>
        <dbReference type="ARBA" id="ARBA00022617"/>
    </source>
</evidence>
<dbReference type="PRINTS" id="PR00458">
    <property type="entry name" value="PEROXIDASE"/>
</dbReference>